<dbReference type="Proteomes" id="UP000626026">
    <property type="component" value="Unassembled WGS sequence"/>
</dbReference>
<sequence>MKIALIGGTGFVGTAVLEEALSRGHDVVALARDPVKYQAREHLSVVRADVQDAAQVAAAVAGTDAVVSAFNPGWTVANIGALFTAGHRAIMQGTKQSGVKRILVVGGAGSLYVAPGKQLIDTPEFPKEIYEGAHAARQALDEMRGEQELEWTFLSPPVFLAAGERSGRYRTGGEHPLMEGEKPAGISVKDMAVAILDEIEAPKHLRARFTVASA</sequence>
<dbReference type="SUPFAM" id="SSF51735">
    <property type="entry name" value="NAD(P)-binding Rossmann-fold domains"/>
    <property type="match status" value="1"/>
</dbReference>
<dbReference type="PANTHER" id="PTHR43355:SF2">
    <property type="entry name" value="FLAVIN REDUCTASE (NADPH)"/>
    <property type="match status" value="1"/>
</dbReference>
<gene>
    <name evidence="2" type="ORF">IBL26_03465</name>
</gene>
<organism evidence="2 3">
    <name type="scientific">Teichococcus aerophilus</name>
    <dbReference type="NCBI Taxonomy" id="1224513"/>
    <lineage>
        <taxon>Bacteria</taxon>
        <taxon>Pseudomonadati</taxon>
        <taxon>Pseudomonadota</taxon>
        <taxon>Alphaproteobacteria</taxon>
        <taxon>Acetobacterales</taxon>
        <taxon>Roseomonadaceae</taxon>
        <taxon>Roseomonas</taxon>
    </lineage>
</organism>
<dbReference type="PANTHER" id="PTHR43355">
    <property type="entry name" value="FLAVIN REDUCTASE (NADPH)"/>
    <property type="match status" value="1"/>
</dbReference>
<dbReference type="RefSeq" id="WP_187783041.1">
    <property type="nucleotide sequence ID" value="NZ_JACTVA010000003.1"/>
</dbReference>
<dbReference type="InterPro" id="IPR016040">
    <property type="entry name" value="NAD(P)-bd_dom"/>
</dbReference>
<reference evidence="2 3" key="1">
    <citation type="journal article" date="2013" name="Int. J. Syst. Evol. Microbiol.">
        <title>Roseomonas aerophila sp. nov., isolated from air.</title>
        <authorList>
            <person name="Kim S.J."/>
            <person name="Weon H.Y."/>
            <person name="Ahn J.H."/>
            <person name="Hong S.B."/>
            <person name="Seok S.J."/>
            <person name="Whang K.S."/>
            <person name="Kwon S.W."/>
        </authorList>
    </citation>
    <scope>NUCLEOTIDE SEQUENCE [LARGE SCALE GENOMIC DNA]</scope>
    <source>
        <strain evidence="2 3">NBRC 108923</strain>
    </source>
</reference>
<feature type="domain" description="NAD(P)-binding" evidence="1">
    <location>
        <begin position="7"/>
        <end position="199"/>
    </location>
</feature>
<accession>A0ABR7RIB1</accession>
<name>A0ABR7RIB1_9PROT</name>
<dbReference type="Pfam" id="PF13460">
    <property type="entry name" value="NAD_binding_10"/>
    <property type="match status" value="1"/>
</dbReference>
<dbReference type="EMBL" id="JACTVA010000003">
    <property type="protein sequence ID" value="MBC9205882.1"/>
    <property type="molecule type" value="Genomic_DNA"/>
</dbReference>
<comment type="caution">
    <text evidence="2">The sequence shown here is derived from an EMBL/GenBank/DDBJ whole genome shotgun (WGS) entry which is preliminary data.</text>
</comment>
<evidence type="ECO:0000259" key="1">
    <source>
        <dbReference type="Pfam" id="PF13460"/>
    </source>
</evidence>
<proteinExistence type="predicted"/>
<evidence type="ECO:0000313" key="2">
    <source>
        <dbReference type="EMBL" id="MBC9205882.1"/>
    </source>
</evidence>
<dbReference type="InterPro" id="IPR051606">
    <property type="entry name" value="Polyketide_Oxido-like"/>
</dbReference>
<dbReference type="Gene3D" id="3.40.50.720">
    <property type="entry name" value="NAD(P)-binding Rossmann-like Domain"/>
    <property type="match status" value="1"/>
</dbReference>
<protein>
    <submittedName>
        <fullName evidence="2">NAD(P)H-binding protein</fullName>
    </submittedName>
</protein>
<evidence type="ECO:0000313" key="3">
    <source>
        <dbReference type="Proteomes" id="UP000626026"/>
    </source>
</evidence>
<dbReference type="InterPro" id="IPR036291">
    <property type="entry name" value="NAD(P)-bd_dom_sf"/>
</dbReference>
<keyword evidence="3" id="KW-1185">Reference proteome</keyword>